<dbReference type="Gene3D" id="3.30.390.10">
    <property type="entry name" value="Enolase-like, N-terminal domain"/>
    <property type="match status" value="1"/>
</dbReference>
<protein>
    <submittedName>
        <fullName evidence="7">Mandelate racemase/muconate lactonizing protein</fullName>
    </submittedName>
</protein>
<dbReference type="InterPro" id="IPR034613">
    <property type="entry name" value="Muconate_cycloisomerase_anti"/>
</dbReference>
<dbReference type="GO" id="GO:0016854">
    <property type="term" value="F:racemase and epimerase activity"/>
    <property type="evidence" value="ECO:0007669"/>
    <property type="project" value="UniProtKB-ARBA"/>
</dbReference>
<keyword evidence="4" id="KW-0460">Magnesium</keyword>
<comment type="similarity">
    <text evidence="2">Belongs to the mandelate racemase/muconate lactonizing enzyme family.</text>
</comment>
<dbReference type="Gene3D" id="3.20.20.120">
    <property type="entry name" value="Enolase-like C-terminal domain"/>
    <property type="match status" value="1"/>
</dbReference>
<sequence length="366" mass="40917">MKIIEVEAIPFKIPYGKTLKWATGQADAADHVLIIIHTDEGIKGYAEAIPRPTIYGESQISIIKAIKDWFEPILLNKSPFSIHSIQLEINKFPGNFTAKGAIDMALYDIQARKAEQPLYHYLGGEYRSILLTWMVNLDTPEKMVDQVVEKYEQGFKSFKLKGGIDPVKDVEMVKIIRKNLGEKVFLYIDANQGYSLSAAGKIIRELNEYGISIIEEPLSSNAYVRNFSKNRFLSASPEVSILGDESVFSAKDVLRELQADTIDMVSLKPARTGVTESRKVMTLIQLFGIDVLIGTQGETAIGTMQSAHIALGLNVVNYPAELSFFTIFKESIVLDLPKVKDGHLYLNESIGSGIEIDEDKLTFYRL</sequence>
<dbReference type="Pfam" id="PF02746">
    <property type="entry name" value="MR_MLE_N"/>
    <property type="match status" value="1"/>
</dbReference>
<keyword evidence="3" id="KW-0479">Metal-binding</keyword>
<keyword evidence="5" id="KW-0413">Isomerase</keyword>
<evidence type="ECO:0000256" key="2">
    <source>
        <dbReference type="ARBA" id="ARBA00008031"/>
    </source>
</evidence>
<feature type="domain" description="Mandelate racemase/muconate lactonizing enzyme C-terminal" evidence="6">
    <location>
        <begin position="140"/>
        <end position="231"/>
    </location>
</feature>
<dbReference type="InterPro" id="IPR029017">
    <property type="entry name" value="Enolase-like_N"/>
</dbReference>
<name>K6BWX9_SCHAZ</name>
<dbReference type="Proteomes" id="UP000006315">
    <property type="component" value="Unassembled WGS sequence"/>
</dbReference>
<evidence type="ECO:0000259" key="6">
    <source>
        <dbReference type="SMART" id="SM00922"/>
    </source>
</evidence>
<dbReference type="PATRIC" id="fig|1131731.3.peg.3525"/>
<dbReference type="InterPro" id="IPR013341">
    <property type="entry name" value="Mandelate_racemase_N_dom"/>
</dbReference>
<dbReference type="SFLD" id="SFLDG00180">
    <property type="entry name" value="muconate_cycloisomerase"/>
    <property type="match status" value="1"/>
</dbReference>
<dbReference type="GO" id="GO:0009063">
    <property type="term" value="P:amino acid catabolic process"/>
    <property type="evidence" value="ECO:0007669"/>
    <property type="project" value="InterPro"/>
</dbReference>
<dbReference type="Pfam" id="PF13378">
    <property type="entry name" value="MR_MLE_C"/>
    <property type="match status" value="1"/>
</dbReference>
<organism evidence="7 8">
    <name type="scientific">Schinkia azotoformans LMG 9581</name>
    <dbReference type="NCBI Taxonomy" id="1131731"/>
    <lineage>
        <taxon>Bacteria</taxon>
        <taxon>Bacillati</taxon>
        <taxon>Bacillota</taxon>
        <taxon>Bacilli</taxon>
        <taxon>Bacillales</taxon>
        <taxon>Bacillaceae</taxon>
        <taxon>Calidifontibacillus/Schinkia group</taxon>
        <taxon>Schinkia</taxon>
    </lineage>
</organism>
<dbReference type="InterPro" id="IPR029065">
    <property type="entry name" value="Enolase_C-like"/>
</dbReference>
<dbReference type="PROSITE" id="PS00909">
    <property type="entry name" value="MR_MLE_2"/>
    <property type="match status" value="1"/>
</dbReference>
<evidence type="ECO:0000256" key="4">
    <source>
        <dbReference type="ARBA" id="ARBA00022842"/>
    </source>
</evidence>
<accession>K6BWX9</accession>
<comment type="cofactor">
    <cofactor evidence="1">
        <name>Mg(2+)</name>
        <dbReference type="ChEBI" id="CHEBI:18420"/>
    </cofactor>
</comment>
<evidence type="ECO:0000313" key="8">
    <source>
        <dbReference type="Proteomes" id="UP000006315"/>
    </source>
</evidence>
<dbReference type="SFLD" id="SFLDS00001">
    <property type="entry name" value="Enolase"/>
    <property type="match status" value="1"/>
</dbReference>
<evidence type="ECO:0000256" key="3">
    <source>
        <dbReference type="ARBA" id="ARBA00022723"/>
    </source>
</evidence>
<dbReference type="InterPro" id="IPR013342">
    <property type="entry name" value="Mandelate_racemase_C"/>
</dbReference>
<dbReference type="InterPro" id="IPR018110">
    <property type="entry name" value="Mandel_Rmase/mucon_lact_enz_CS"/>
</dbReference>
<gene>
    <name evidence="7" type="ORF">BAZO_17299</name>
</gene>
<comment type="caution">
    <text evidence="7">The sequence shown here is derived from an EMBL/GenBank/DDBJ whole genome shotgun (WGS) entry which is preliminary data.</text>
</comment>
<dbReference type="SMART" id="SM00922">
    <property type="entry name" value="MR_MLE"/>
    <property type="match status" value="1"/>
</dbReference>
<keyword evidence="8" id="KW-1185">Reference proteome</keyword>
<dbReference type="PANTHER" id="PTHR48073">
    <property type="entry name" value="O-SUCCINYLBENZOATE SYNTHASE-RELATED"/>
    <property type="match status" value="1"/>
</dbReference>
<dbReference type="AlphaFoldDB" id="K6BWX9"/>
<dbReference type="EMBL" id="AJLR01000146">
    <property type="protein sequence ID" value="EKN63450.1"/>
    <property type="molecule type" value="Genomic_DNA"/>
</dbReference>
<dbReference type="GO" id="GO:0000287">
    <property type="term" value="F:magnesium ion binding"/>
    <property type="evidence" value="ECO:0007669"/>
    <property type="project" value="UniProtKB-ARBA"/>
</dbReference>
<dbReference type="InterPro" id="IPR036849">
    <property type="entry name" value="Enolase-like_C_sf"/>
</dbReference>
<dbReference type="SUPFAM" id="SSF54826">
    <property type="entry name" value="Enolase N-terminal domain-like"/>
    <property type="match status" value="1"/>
</dbReference>
<evidence type="ECO:0000313" key="7">
    <source>
        <dbReference type="EMBL" id="EKN63450.1"/>
    </source>
</evidence>
<dbReference type="CDD" id="cd03315">
    <property type="entry name" value="MLE_like"/>
    <property type="match status" value="1"/>
</dbReference>
<reference evidence="7 8" key="1">
    <citation type="journal article" date="2012" name="Front. Microbiol.">
        <title>Redundancy and modularity in membrane-associated dissimilatory nitrate reduction in Bacillus.</title>
        <authorList>
            <person name="Heylen K."/>
            <person name="Keltjens J."/>
        </authorList>
    </citation>
    <scope>NUCLEOTIDE SEQUENCE [LARGE SCALE GENOMIC DNA]</scope>
    <source>
        <strain evidence="7 8">LMG 9581</strain>
    </source>
</reference>
<evidence type="ECO:0000256" key="5">
    <source>
        <dbReference type="ARBA" id="ARBA00023235"/>
    </source>
</evidence>
<dbReference type="GO" id="GO:0006518">
    <property type="term" value="P:peptide metabolic process"/>
    <property type="evidence" value="ECO:0007669"/>
    <property type="project" value="UniProtKB-ARBA"/>
</dbReference>
<dbReference type="PANTHER" id="PTHR48073:SF2">
    <property type="entry name" value="O-SUCCINYLBENZOATE SYNTHASE"/>
    <property type="match status" value="1"/>
</dbReference>
<dbReference type="SUPFAM" id="SSF51604">
    <property type="entry name" value="Enolase C-terminal domain-like"/>
    <property type="match status" value="1"/>
</dbReference>
<dbReference type="FunFam" id="3.30.390.10:FF:000009">
    <property type="entry name" value="Hydrophobic dipeptide epimerase"/>
    <property type="match status" value="1"/>
</dbReference>
<dbReference type="STRING" id="1131731.BAZO_17299"/>
<proteinExistence type="inferred from homology"/>
<evidence type="ECO:0000256" key="1">
    <source>
        <dbReference type="ARBA" id="ARBA00001946"/>
    </source>
</evidence>
<dbReference type="RefSeq" id="WP_004432033.1">
    <property type="nucleotide sequence ID" value="NZ_AJLR01000146.1"/>
</dbReference>